<dbReference type="AlphaFoldDB" id="A0A6P0UQT9"/>
<accession>A0A6P0UQT9</accession>
<dbReference type="RefSeq" id="WP_163607653.1">
    <property type="nucleotide sequence ID" value="NZ_JAABOO010000003.1"/>
</dbReference>
<comment type="caution">
    <text evidence="1">The sequence shown here is derived from an EMBL/GenBank/DDBJ whole genome shotgun (WGS) entry which is preliminary data.</text>
</comment>
<organism evidence="1 2">
    <name type="scientific">Leptobacterium flavescens</name>
    <dbReference type="NCBI Taxonomy" id="472055"/>
    <lineage>
        <taxon>Bacteria</taxon>
        <taxon>Pseudomonadati</taxon>
        <taxon>Bacteroidota</taxon>
        <taxon>Flavobacteriia</taxon>
        <taxon>Flavobacteriales</taxon>
        <taxon>Flavobacteriaceae</taxon>
        <taxon>Leptobacterium</taxon>
    </lineage>
</organism>
<proteinExistence type="predicted"/>
<reference evidence="1 2" key="1">
    <citation type="submission" date="2020-01" db="EMBL/GenBank/DDBJ databases">
        <title>Leptobacterium flavescens.</title>
        <authorList>
            <person name="Wang G."/>
        </authorList>
    </citation>
    <scope>NUCLEOTIDE SEQUENCE [LARGE SCALE GENOMIC DNA]</scope>
    <source>
        <strain evidence="1 2">KCTC 22160</strain>
    </source>
</reference>
<name>A0A6P0UQT9_9FLAO</name>
<gene>
    <name evidence="1" type="ORF">GWK08_12970</name>
</gene>
<dbReference type="Proteomes" id="UP000468581">
    <property type="component" value="Unassembled WGS sequence"/>
</dbReference>
<evidence type="ECO:0000313" key="1">
    <source>
        <dbReference type="EMBL" id="NER14358.1"/>
    </source>
</evidence>
<protein>
    <submittedName>
        <fullName evidence="1">Uncharacterized protein</fullName>
    </submittedName>
</protein>
<keyword evidence="2" id="KW-1185">Reference proteome</keyword>
<evidence type="ECO:0000313" key="2">
    <source>
        <dbReference type="Proteomes" id="UP000468581"/>
    </source>
</evidence>
<sequence length="169" mass="19678">MQASKFSQLCAAYSNAQTNFENFRLDCHSIASLLVDELKAYMGVPEKQFSLYRVNQNNEFQVVPPSLVNALVLSPDSYWHFGVGLTVCKSPESLQEELILIHLMVRKEIDNQFFVKYANHEEEFEVFKGQAESFHPFLDFLHETIIESYNDRLQQFLGEKTERKLGYVR</sequence>
<dbReference type="EMBL" id="JAABOO010000003">
    <property type="protein sequence ID" value="NER14358.1"/>
    <property type="molecule type" value="Genomic_DNA"/>
</dbReference>